<evidence type="ECO:0000256" key="8">
    <source>
        <dbReference type="ARBA" id="ARBA00023014"/>
    </source>
</evidence>
<comment type="caution">
    <text evidence="12">The sequence shown here is derived from an EMBL/GenBank/DDBJ whole genome shotgun (WGS) entry which is preliminary data.</text>
</comment>
<dbReference type="GO" id="GO:0004109">
    <property type="term" value="F:coproporphyrinogen oxidase activity"/>
    <property type="evidence" value="ECO:0007669"/>
    <property type="project" value="InterPro"/>
</dbReference>
<evidence type="ECO:0000259" key="11">
    <source>
        <dbReference type="PROSITE" id="PS51918"/>
    </source>
</evidence>
<name>A0A0P7KI58_9RHOB</name>
<evidence type="ECO:0000256" key="6">
    <source>
        <dbReference type="ARBA" id="ARBA00022723"/>
    </source>
</evidence>
<dbReference type="SFLD" id="SFLDF00562">
    <property type="entry name" value="HemN-like__clustered_with_heat"/>
    <property type="match status" value="1"/>
</dbReference>
<evidence type="ECO:0000256" key="4">
    <source>
        <dbReference type="ARBA" id="ARBA00022617"/>
    </source>
</evidence>
<comment type="function">
    <text evidence="10">Probably acts as a heme chaperone, transferring heme to an unknown acceptor. Binds one molecule of heme per monomer, possibly covalently. Binds 1 [4Fe-4S] cluster. The cluster is coordinated with 3 cysteines and an exchangeable S-adenosyl-L-methionine.</text>
</comment>
<evidence type="ECO:0000256" key="5">
    <source>
        <dbReference type="ARBA" id="ARBA00022691"/>
    </source>
</evidence>
<evidence type="ECO:0000313" key="12">
    <source>
        <dbReference type="EMBL" id="KPN61576.1"/>
    </source>
</evidence>
<reference evidence="12 13" key="1">
    <citation type="submission" date="2015-09" db="EMBL/GenBank/DDBJ databases">
        <title>Draft genome sequence of Aliiroseovarius crassostreae CV919-312TSm, the causative agent of Roseovarius Oyster Disease (formerly Juvenile Oyster Disease).</title>
        <authorList>
            <person name="Kessner L."/>
            <person name="Spinard E."/>
            <person name="Nelson D."/>
        </authorList>
    </citation>
    <scope>NUCLEOTIDE SEQUENCE [LARGE SCALE GENOMIC DNA]</scope>
    <source>
        <strain evidence="12 13">CV919-312</strain>
    </source>
</reference>
<dbReference type="SUPFAM" id="SSF102114">
    <property type="entry name" value="Radical SAM enzymes"/>
    <property type="match status" value="1"/>
</dbReference>
<dbReference type="SFLD" id="SFLDG01065">
    <property type="entry name" value="anaerobic_coproporphyrinogen-I"/>
    <property type="match status" value="1"/>
</dbReference>
<dbReference type="NCBIfam" id="TIGR00539">
    <property type="entry name" value="hemN_rel"/>
    <property type="match status" value="1"/>
</dbReference>
<dbReference type="SFLD" id="SFLDS00029">
    <property type="entry name" value="Radical_SAM"/>
    <property type="match status" value="1"/>
</dbReference>
<evidence type="ECO:0000256" key="3">
    <source>
        <dbReference type="ARBA" id="ARBA00017228"/>
    </source>
</evidence>
<keyword evidence="6 10" id="KW-0479">Metal-binding</keyword>
<keyword evidence="13" id="KW-1185">Reference proteome</keyword>
<accession>A0A0P7KI58</accession>
<protein>
    <recommendedName>
        <fullName evidence="3 10">Heme chaperone HemW</fullName>
    </recommendedName>
</protein>
<dbReference type="InterPro" id="IPR007197">
    <property type="entry name" value="rSAM"/>
</dbReference>
<proteinExistence type="inferred from homology"/>
<dbReference type="RefSeq" id="WP_055192907.1">
    <property type="nucleotide sequence ID" value="NZ_FPBS01000006.1"/>
</dbReference>
<dbReference type="GO" id="GO:0005737">
    <property type="term" value="C:cytoplasm"/>
    <property type="evidence" value="ECO:0007669"/>
    <property type="project" value="UniProtKB-SubCell"/>
</dbReference>
<keyword evidence="9 10" id="KW-0143">Chaperone</keyword>
<keyword evidence="10" id="KW-0004">4Fe-4S</keyword>
<dbReference type="SMART" id="SM00729">
    <property type="entry name" value="Elp3"/>
    <property type="match status" value="1"/>
</dbReference>
<evidence type="ECO:0000313" key="13">
    <source>
        <dbReference type="Proteomes" id="UP000050471"/>
    </source>
</evidence>
<dbReference type="PROSITE" id="PS51918">
    <property type="entry name" value="RADICAL_SAM"/>
    <property type="match status" value="1"/>
</dbReference>
<keyword evidence="5 10" id="KW-0949">S-adenosyl-L-methionine</keyword>
<evidence type="ECO:0000256" key="10">
    <source>
        <dbReference type="RuleBase" id="RU364116"/>
    </source>
</evidence>
<dbReference type="OrthoDB" id="9808022at2"/>
<dbReference type="InterPro" id="IPR034505">
    <property type="entry name" value="Coproporphyrinogen-III_oxidase"/>
</dbReference>
<dbReference type="AlphaFoldDB" id="A0A0P7KI58"/>
<dbReference type="GO" id="GO:0051539">
    <property type="term" value="F:4 iron, 4 sulfur cluster binding"/>
    <property type="evidence" value="ECO:0007669"/>
    <property type="project" value="UniProtKB-UniRule"/>
</dbReference>
<dbReference type="EMBL" id="LKBA01000025">
    <property type="protein sequence ID" value="KPN61576.1"/>
    <property type="molecule type" value="Genomic_DNA"/>
</dbReference>
<evidence type="ECO:0000256" key="1">
    <source>
        <dbReference type="ARBA" id="ARBA00001966"/>
    </source>
</evidence>
<gene>
    <name evidence="12" type="ORF">AKJ29_02845</name>
</gene>
<dbReference type="Pfam" id="PF06969">
    <property type="entry name" value="HemN_C"/>
    <property type="match status" value="1"/>
</dbReference>
<comment type="subcellular location">
    <subcellularLocation>
        <location evidence="10">Cytoplasm</location>
    </subcellularLocation>
</comment>
<dbReference type="GO" id="GO:0006779">
    <property type="term" value="P:porphyrin-containing compound biosynthetic process"/>
    <property type="evidence" value="ECO:0007669"/>
    <property type="project" value="InterPro"/>
</dbReference>
<dbReference type="Gene3D" id="3.20.20.70">
    <property type="entry name" value="Aldolase class I"/>
    <property type="match status" value="1"/>
</dbReference>
<dbReference type="PANTHER" id="PTHR13932">
    <property type="entry name" value="COPROPORPHYRINIGEN III OXIDASE"/>
    <property type="match status" value="1"/>
</dbReference>
<comment type="similarity">
    <text evidence="2">Belongs to the anaerobic coproporphyrinogen-III oxidase family. HemW subfamily.</text>
</comment>
<keyword evidence="4 10" id="KW-0349">Heme</keyword>
<dbReference type="InterPro" id="IPR058240">
    <property type="entry name" value="rSAM_sf"/>
</dbReference>
<dbReference type="PANTHER" id="PTHR13932:SF5">
    <property type="entry name" value="RADICAL S-ADENOSYL METHIONINE DOMAIN-CONTAINING PROTEIN 1, MITOCHONDRIAL"/>
    <property type="match status" value="1"/>
</dbReference>
<dbReference type="CDD" id="cd01335">
    <property type="entry name" value="Radical_SAM"/>
    <property type="match status" value="1"/>
</dbReference>
<dbReference type="InterPro" id="IPR006638">
    <property type="entry name" value="Elp3/MiaA/NifB-like_rSAM"/>
</dbReference>
<dbReference type="Proteomes" id="UP000050471">
    <property type="component" value="Unassembled WGS sequence"/>
</dbReference>
<sequence>MLSRNSWQAALPENWQTAGFGLYVHWPFCASKCPYCDFNSHVSAQIDQSQWLAAYLKDLDRYGAETPGRVLSSIYFGGGTPSLMDPATVAAIIDKASDLWTFANNIEITLEANPTSIEAGNFAGYREAGVNRVSMGFQALNDDDLRKLGRLHSVDEGLRALEIARQHFSRVNFDLIYARQDQTLPQWQAELDRALSFDPDHLSLYQLTIEPGTAFGARFDAGKLSGLPEEDLAVDMFFHTQEATAAAGLPAYEVSNHARPGEESRHNLIYWRSGDWVGIGPGAHGRLSFGQNRWATETPLSPSKWLENALGDADKRERAPLPLEEQVAEYLLMGLRTTEGVDLDRLSQQFKTSLNRNKIKDLSEMGLISVTQKTLRATEDGRPVLNAILREILPD</sequence>
<dbReference type="Pfam" id="PF04055">
    <property type="entry name" value="Radical_SAM"/>
    <property type="match status" value="1"/>
</dbReference>
<dbReference type="SFLD" id="SFLDF00288">
    <property type="entry name" value="HemN-like__clustered_with_nucl"/>
    <property type="match status" value="1"/>
</dbReference>
<evidence type="ECO:0000256" key="9">
    <source>
        <dbReference type="ARBA" id="ARBA00023186"/>
    </source>
</evidence>
<keyword evidence="7 10" id="KW-0408">Iron</keyword>
<comment type="cofactor">
    <cofactor evidence="1">
        <name>[4Fe-4S] cluster</name>
        <dbReference type="ChEBI" id="CHEBI:49883"/>
    </cofactor>
</comment>
<keyword evidence="8 10" id="KW-0411">Iron-sulfur</keyword>
<dbReference type="STRING" id="154981.AKJ29_02845"/>
<feature type="domain" description="Radical SAM core" evidence="11">
    <location>
        <begin position="14"/>
        <end position="250"/>
    </location>
</feature>
<dbReference type="InterPro" id="IPR010723">
    <property type="entry name" value="HemN_C"/>
</dbReference>
<organism evidence="12 13">
    <name type="scientific">Aliiroseovarius crassostreae</name>
    <dbReference type="NCBI Taxonomy" id="154981"/>
    <lineage>
        <taxon>Bacteria</taxon>
        <taxon>Pseudomonadati</taxon>
        <taxon>Pseudomonadota</taxon>
        <taxon>Alphaproteobacteria</taxon>
        <taxon>Rhodobacterales</taxon>
        <taxon>Paracoccaceae</taxon>
        <taxon>Aliiroseovarius</taxon>
    </lineage>
</organism>
<evidence type="ECO:0000256" key="7">
    <source>
        <dbReference type="ARBA" id="ARBA00023004"/>
    </source>
</evidence>
<keyword evidence="10" id="KW-0963">Cytoplasm</keyword>
<dbReference type="InterPro" id="IPR013785">
    <property type="entry name" value="Aldolase_TIM"/>
</dbReference>
<dbReference type="GO" id="GO:0046872">
    <property type="term" value="F:metal ion binding"/>
    <property type="evidence" value="ECO:0007669"/>
    <property type="project" value="UniProtKB-UniRule"/>
</dbReference>
<evidence type="ECO:0000256" key="2">
    <source>
        <dbReference type="ARBA" id="ARBA00006100"/>
    </source>
</evidence>
<dbReference type="InterPro" id="IPR004559">
    <property type="entry name" value="HemW-like"/>
</dbReference>